<accession>A0A1U7VEJ0</accession>
<evidence type="ECO:0000313" key="2">
    <source>
        <dbReference type="Proteomes" id="UP000189701"/>
    </source>
</evidence>
<dbReference type="InterPro" id="IPR000477">
    <property type="entry name" value="RT_dom"/>
</dbReference>
<dbReference type="PANTHER" id="PTHR46238">
    <property type="entry name" value="REVERSE TRANSCRIPTASE DOMAIN-CONTAINING PROTEIN"/>
    <property type="match status" value="1"/>
</dbReference>
<dbReference type="Proteomes" id="UP000189701">
    <property type="component" value="Unplaced"/>
</dbReference>
<name>A0A1U7VEJ0_NICSY</name>
<dbReference type="AlphaFoldDB" id="A0A1U7VEJ0"/>
<evidence type="ECO:0000259" key="1">
    <source>
        <dbReference type="Pfam" id="PF00078"/>
    </source>
</evidence>
<dbReference type="CDD" id="cd01650">
    <property type="entry name" value="RT_nLTR_like"/>
    <property type="match status" value="1"/>
</dbReference>
<dbReference type="Pfam" id="PF00078">
    <property type="entry name" value="RVT_1"/>
    <property type="match status" value="1"/>
</dbReference>
<reference evidence="3" key="2">
    <citation type="submission" date="2025-08" db="UniProtKB">
        <authorList>
            <consortium name="RefSeq"/>
        </authorList>
    </citation>
    <scope>IDENTIFICATION</scope>
    <source>
        <tissue evidence="3">Leaf</tissue>
    </source>
</reference>
<sequence>MKVWERVVEARVRRCMSISENQFGFMPGCSTTEGIHLVRRLIEQYRERKKDLHMVFIDLEKAYDKVPREVLWRCLEVSGVPVAYIRVIKDMYNDTKTRVRTVTGYSEHFPGYGVAPGIESLSIFIFLGDGFLIDETRSGVNARLEVWRQTLEFKGFKLSRTTTEYLECKFSDKTHDADIEVKLDAQVIPKRASFKYLGSIIQGDGEIDEDVAHCIGAEWMKWRLDSVILCDKNVSP</sequence>
<dbReference type="RefSeq" id="XP_009760744.1">
    <property type="nucleotide sequence ID" value="XM_009762442.1"/>
</dbReference>
<dbReference type="OrthoDB" id="1706699at2759"/>
<protein>
    <submittedName>
        <fullName evidence="3">Uncharacterized protein LOC104213041</fullName>
    </submittedName>
</protein>
<keyword evidence="2" id="KW-1185">Reference proteome</keyword>
<reference evidence="2" key="1">
    <citation type="journal article" date="2013" name="Genome Biol.">
        <title>Reference genomes and transcriptomes of Nicotiana sylvestris and Nicotiana tomentosiformis.</title>
        <authorList>
            <person name="Sierro N."/>
            <person name="Battey J.N."/>
            <person name="Ouadi S."/>
            <person name="Bovet L."/>
            <person name="Goepfert S."/>
            <person name="Bakaher N."/>
            <person name="Peitsch M.C."/>
            <person name="Ivanov N.V."/>
        </authorList>
    </citation>
    <scope>NUCLEOTIDE SEQUENCE [LARGE SCALE GENOMIC DNA]</scope>
</reference>
<gene>
    <name evidence="3" type="primary">LOC104213041</name>
</gene>
<proteinExistence type="predicted"/>
<feature type="domain" description="Reverse transcriptase" evidence="1">
    <location>
        <begin position="2"/>
        <end position="101"/>
    </location>
</feature>
<organism evidence="2 3">
    <name type="scientific">Nicotiana sylvestris</name>
    <name type="common">Wood tobacco</name>
    <name type="synonym">South American tobacco</name>
    <dbReference type="NCBI Taxonomy" id="4096"/>
    <lineage>
        <taxon>Eukaryota</taxon>
        <taxon>Viridiplantae</taxon>
        <taxon>Streptophyta</taxon>
        <taxon>Embryophyta</taxon>
        <taxon>Tracheophyta</taxon>
        <taxon>Spermatophyta</taxon>
        <taxon>Magnoliopsida</taxon>
        <taxon>eudicotyledons</taxon>
        <taxon>Gunneridae</taxon>
        <taxon>Pentapetalae</taxon>
        <taxon>asterids</taxon>
        <taxon>lamiids</taxon>
        <taxon>Solanales</taxon>
        <taxon>Solanaceae</taxon>
        <taxon>Nicotianoideae</taxon>
        <taxon>Nicotianeae</taxon>
        <taxon>Nicotiana</taxon>
    </lineage>
</organism>
<dbReference type="eggNOG" id="KOG1075">
    <property type="taxonomic scope" value="Eukaryota"/>
</dbReference>
<dbReference type="PANTHER" id="PTHR46238:SF8">
    <property type="entry name" value="ENDONUCLEASE_EXONUCLEASE_PHOSPHATASE DOMAIN-CONTAINING PROTEIN"/>
    <property type="match status" value="1"/>
</dbReference>
<evidence type="ECO:0000313" key="3">
    <source>
        <dbReference type="RefSeq" id="XP_009760744.1"/>
    </source>
</evidence>
<dbReference type="STRING" id="4096.A0A1U7VEJ0"/>